<organism evidence="5 6">
    <name type="scientific">Chitiniphilus eburneus</name>
    <dbReference type="NCBI Taxonomy" id="2571148"/>
    <lineage>
        <taxon>Bacteria</taxon>
        <taxon>Pseudomonadati</taxon>
        <taxon>Pseudomonadota</taxon>
        <taxon>Betaproteobacteria</taxon>
        <taxon>Neisseriales</taxon>
        <taxon>Chitinibacteraceae</taxon>
        <taxon>Chitiniphilus</taxon>
    </lineage>
</organism>
<dbReference type="Pfam" id="PF00583">
    <property type="entry name" value="Acetyltransf_1"/>
    <property type="match status" value="1"/>
</dbReference>
<dbReference type="PANTHER" id="PTHR10545">
    <property type="entry name" value="DIAMINE N-ACETYLTRANSFERASE"/>
    <property type="match status" value="1"/>
</dbReference>
<evidence type="ECO:0000313" key="5">
    <source>
        <dbReference type="EMBL" id="TJZ78896.1"/>
    </source>
</evidence>
<reference evidence="5 6" key="1">
    <citation type="submission" date="2019-04" db="EMBL/GenBank/DDBJ databases">
        <title>Chitiniphilus eburnea sp. nov., a novel chitinolytic bacterium isolated from aquaculture sludge.</title>
        <authorList>
            <person name="Sheng M."/>
        </authorList>
    </citation>
    <scope>NUCLEOTIDE SEQUENCE [LARGE SCALE GENOMIC DNA]</scope>
    <source>
        <strain evidence="5 6">HX-2-15</strain>
    </source>
</reference>
<dbReference type="Gene3D" id="3.40.630.30">
    <property type="match status" value="1"/>
</dbReference>
<evidence type="ECO:0000256" key="1">
    <source>
        <dbReference type="ARBA" id="ARBA00008694"/>
    </source>
</evidence>
<evidence type="ECO:0000256" key="2">
    <source>
        <dbReference type="ARBA" id="ARBA00022679"/>
    </source>
</evidence>
<keyword evidence="3" id="KW-0012">Acyltransferase</keyword>
<evidence type="ECO:0000256" key="3">
    <source>
        <dbReference type="ARBA" id="ARBA00023315"/>
    </source>
</evidence>
<accession>A0A4U0QC82</accession>
<dbReference type="EMBL" id="SUMF01000001">
    <property type="protein sequence ID" value="TJZ78896.1"/>
    <property type="molecule type" value="Genomic_DNA"/>
</dbReference>
<dbReference type="CDD" id="cd04301">
    <property type="entry name" value="NAT_SF"/>
    <property type="match status" value="1"/>
</dbReference>
<dbReference type="GO" id="GO:0008080">
    <property type="term" value="F:N-acetyltransferase activity"/>
    <property type="evidence" value="ECO:0007669"/>
    <property type="project" value="TreeGrafter"/>
</dbReference>
<evidence type="ECO:0000259" key="4">
    <source>
        <dbReference type="PROSITE" id="PS51186"/>
    </source>
</evidence>
<sequence>MSFLIRPAVPADVPAILAMIRELAEFERLTHLLENTEAMLHDTLFGAHPAAECVVGVEDGAPIAFALFLHNYSTFVGRRGLYLEDLYVRPAGRGKGYGGALIRHLARLAEERGCGRFEWAVLDWNENAIGFYRGLGADVMPDWRICRVTGDALKALAAG</sequence>
<protein>
    <submittedName>
        <fullName evidence="5">GNAT family N-acetyltransferase</fullName>
    </submittedName>
</protein>
<dbReference type="InterPro" id="IPR016181">
    <property type="entry name" value="Acyl_CoA_acyltransferase"/>
</dbReference>
<dbReference type="FunFam" id="3.40.630.30:FF:000064">
    <property type="entry name" value="GNAT family acetyltransferase"/>
    <property type="match status" value="1"/>
</dbReference>
<dbReference type="PROSITE" id="PS51186">
    <property type="entry name" value="GNAT"/>
    <property type="match status" value="1"/>
</dbReference>
<keyword evidence="6" id="KW-1185">Reference proteome</keyword>
<gene>
    <name evidence="5" type="ORF">FAZ21_01015</name>
</gene>
<keyword evidence="2 5" id="KW-0808">Transferase</keyword>
<dbReference type="OrthoDB" id="5295305at2"/>
<dbReference type="SUPFAM" id="SSF55729">
    <property type="entry name" value="Acyl-CoA N-acyltransferases (Nat)"/>
    <property type="match status" value="1"/>
</dbReference>
<feature type="domain" description="N-acetyltransferase" evidence="4">
    <location>
        <begin position="3"/>
        <end position="159"/>
    </location>
</feature>
<evidence type="ECO:0000313" key="6">
    <source>
        <dbReference type="Proteomes" id="UP000310016"/>
    </source>
</evidence>
<comment type="similarity">
    <text evidence="1">Belongs to the acetyltransferase family.</text>
</comment>
<dbReference type="PANTHER" id="PTHR10545:SF29">
    <property type="entry name" value="GH14572P-RELATED"/>
    <property type="match status" value="1"/>
</dbReference>
<name>A0A4U0QC82_9NEIS</name>
<dbReference type="InterPro" id="IPR000182">
    <property type="entry name" value="GNAT_dom"/>
</dbReference>
<dbReference type="Proteomes" id="UP000310016">
    <property type="component" value="Unassembled WGS sequence"/>
</dbReference>
<dbReference type="AlphaFoldDB" id="A0A4U0QC82"/>
<dbReference type="RefSeq" id="WP_136771411.1">
    <property type="nucleotide sequence ID" value="NZ_CP156074.1"/>
</dbReference>
<proteinExistence type="inferred from homology"/>
<dbReference type="InterPro" id="IPR051016">
    <property type="entry name" value="Diverse_Substrate_AcTransf"/>
</dbReference>
<comment type="caution">
    <text evidence="5">The sequence shown here is derived from an EMBL/GenBank/DDBJ whole genome shotgun (WGS) entry which is preliminary data.</text>
</comment>